<feature type="transmembrane region" description="Helical" evidence="7">
    <location>
        <begin position="156"/>
        <end position="173"/>
    </location>
</feature>
<protein>
    <submittedName>
        <fullName evidence="8">Uracil-xanthine permease</fullName>
    </submittedName>
</protein>
<dbReference type="Proteomes" id="UP000633365">
    <property type="component" value="Unassembled WGS sequence"/>
</dbReference>
<accession>A0A934WTU3</accession>
<evidence type="ECO:0000256" key="6">
    <source>
        <dbReference type="ARBA" id="ARBA00023136"/>
    </source>
</evidence>
<comment type="subcellular location">
    <subcellularLocation>
        <location evidence="1">Membrane</location>
        <topology evidence="1">Multi-pass membrane protein</topology>
    </subcellularLocation>
</comment>
<reference evidence="8" key="1">
    <citation type="submission" date="2021-01" db="EMBL/GenBank/DDBJ databases">
        <title>Genome public.</title>
        <authorList>
            <person name="Liu C."/>
            <person name="Sun Q."/>
        </authorList>
    </citation>
    <scope>NUCLEOTIDE SEQUENCE</scope>
    <source>
        <strain evidence="8">M6</strain>
    </source>
</reference>
<keyword evidence="3" id="KW-0813">Transport</keyword>
<feature type="transmembrane region" description="Helical" evidence="7">
    <location>
        <begin position="450"/>
        <end position="468"/>
    </location>
</feature>
<feature type="transmembrane region" description="Helical" evidence="7">
    <location>
        <begin position="43"/>
        <end position="60"/>
    </location>
</feature>
<feature type="transmembrane region" description="Helical" evidence="7">
    <location>
        <begin position="180"/>
        <end position="201"/>
    </location>
</feature>
<comment type="caution">
    <text evidence="8">The sequence shown here is derived from an EMBL/GenBank/DDBJ whole genome shotgun (WGS) entry which is preliminary data.</text>
</comment>
<dbReference type="AlphaFoldDB" id="A0A934WTU3"/>
<feature type="transmembrane region" description="Helical" evidence="7">
    <location>
        <begin position="422"/>
        <end position="444"/>
    </location>
</feature>
<name>A0A934WTU3_9FIRM</name>
<evidence type="ECO:0000256" key="1">
    <source>
        <dbReference type="ARBA" id="ARBA00004141"/>
    </source>
</evidence>
<dbReference type="GO" id="GO:0005886">
    <property type="term" value="C:plasma membrane"/>
    <property type="evidence" value="ECO:0007669"/>
    <property type="project" value="TreeGrafter"/>
</dbReference>
<feature type="transmembrane region" description="Helical" evidence="7">
    <location>
        <begin position="96"/>
        <end position="116"/>
    </location>
</feature>
<evidence type="ECO:0000313" key="8">
    <source>
        <dbReference type="EMBL" id="MBK6089799.1"/>
    </source>
</evidence>
<feature type="transmembrane region" description="Helical" evidence="7">
    <location>
        <begin position="389"/>
        <end position="410"/>
    </location>
</feature>
<dbReference type="RefSeq" id="WP_201428505.1">
    <property type="nucleotide sequence ID" value="NZ_JAEQMG010000156.1"/>
</dbReference>
<feature type="transmembrane region" description="Helical" evidence="7">
    <location>
        <begin position="274"/>
        <end position="293"/>
    </location>
</feature>
<proteinExistence type="inferred from homology"/>
<dbReference type="EMBL" id="JAEQMG010000156">
    <property type="protein sequence ID" value="MBK6089799.1"/>
    <property type="molecule type" value="Genomic_DNA"/>
</dbReference>
<keyword evidence="9" id="KW-1185">Reference proteome</keyword>
<evidence type="ECO:0000313" key="9">
    <source>
        <dbReference type="Proteomes" id="UP000633365"/>
    </source>
</evidence>
<gene>
    <name evidence="8" type="ORF">JKK62_14305</name>
</gene>
<feature type="transmembrane region" description="Helical" evidence="7">
    <location>
        <begin position="128"/>
        <end position="150"/>
    </location>
</feature>
<evidence type="ECO:0000256" key="4">
    <source>
        <dbReference type="ARBA" id="ARBA00022692"/>
    </source>
</evidence>
<keyword evidence="6 7" id="KW-0472">Membrane</keyword>
<keyword evidence="4 7" id="KW-0812">Transmembrane</keyword>
<dbReference type="PANTHER" id="PTHR42810">
    <property type="entry name" value="PURINE PERMEASE C1399.01C-RELATED"/>
    <property type="match status" value="1"/>
</dbReference>
<evidence type="ECO:0000256" key="7">
    <source>
        <dbReference type="SAM" id="Phobius"/>
    </source>
</evidence>
<comment type="similarity">
    <text evidence="2">Belongs to the nucleobase:cation symporter-2 (NCS2) (TC 2.A.40) family.</text>
</comment>
<evidence type="ECO:0000256" key="3">
    <source>
        <dbReference type="ARBA" id="ARBA00022448"/>
    </source>
</evidence>
<feature type="transmembrane region" description="Helical" evidence="7">
    <location>
        <begin position="67"/>
        <end position="84"/>
    </location>
</feature>
<sequence>MDKQAIYDARKLGKPKMVVLGIQHMFAMFGATILVPMITGLDVLTTLLMAGLGTLLFHFITKFKVPAFLGSSFAFLGGYAAVKALAPEGADPNTMLPYACLGVACAGLVYFILAGIIRAIGVHRVMKFFPPVVTGPIIIAIGLGLAPSAVSNCTTNWFLAIVALAVIIVFNIWGKGMLKIVPIILGLLISYAVGLVLYFISQANPDLIQTMPWLFSGGSVLDDAGNVTSYLPIFDFSGVQTVVNNIANGQIFGEQGLIGIPVIWNKTTFGGIDWSNGAVIASSIIAIVPISLATMMEHIGDISAIGSTVGRNYIQDPGLHRTLIGDGLATTLASLFGGPANTTYGENTGVLALTKVYDPRVIRIAAIFACTISFFPIVAALIGSIPSCIIGGISFVLYGMISAIGVRNVVENKVDFTKSRNLIVAAVILVCALGLGANTVSFPIGSAQITLSPLAVASIAGIALNAIFPGKDFKFITNGKGERK</sequence>
<dbReference type="Pfam" id="PF00860">
    <property type="entry name" value="Xan_ur_permease"/>
    <property type="match status" value="1"/>
</dbReference>
<feature type="transmembrane region" description="Helical" evidence="7">
    <location>
        <begin position="17"/>
        <end position="37"/>
    </location>
</feature>
<feature type="transmembrane region" description="Helical" evidence="7">
    <location>
        <begin position="361"/>
        <end position="383"/>
    </location>
</feature>
<dbReference type="GO" id="GO:0042907">
    <property type="term" value="F:xanthine transmembrane transporter activity"/>
    <property type="evidence" value="ECO:0007669"/>
    <property type="project" value="TreeGrafter"/>
</dbReference>
<keyword evidence="5 7" id="KW-1133">Transmembrane helix</keyword>
<dbReference type="InterPro" id="IPR006043">
    <property type="entry name" value="NCS2"/>
</dbReference>
<evidence type="ECO:0000256" key="2">
    <source>
        <dbReference type="ARBA" id="ARBA00008821"/>
    </source>
</evidence>
<dbReference type="PANTHER" id="PTHR42810:SF4">
    <property type="entry name" value="URIC ACID TRANSPORTER UACT"/>
    <property type="match status" value="1"/>
</dbReference>
<evidence type="ECO:0000256" key="5">
    <source>
        <dbReference type="ARBA" id="ARBA00022989"/>
    </source>
</evidence>
<organism evidence="8 9">
    <name type="scientific">Ruminococcus difficilis</name>
    <dbReference type="NCBI Taxonomy" id="2763069"/>
    <lineage>
        <taxon>Bacteria</taxon>
        <taxon>Bacillati</taxon>
        <taxon>Bacillota</taxon>
        <taxon>Clostridia</taxon>
        <taxon>Eubacteriales</taxon>
        <taxon>Oscillospiraceae</taxon>
        <taxon>Ruminococcus</taxon>
    </lineage>
</organism>